<dbReference type="EMBL" id="JANPWB010000006">
    <property type="protein sequence ID" value="KAJ1180320.1"/>
    <property type="molecule type" value="Genomic_DNA"/>
</dbReference>
<comment type="caution">
    <text evidence="2">The sequence shown here is derived from an EMBL/GenBank/DDBJ whole genome shotgun (WGS) entry which is preliminary data.</text>
</comment>
<protein>
    <submittedName>
        <fullName evidence="2">Uncharacterized protein</fullName>
    </submittedName>
</protein>
<keyword evidence="3" id="KW-1185">Reference proteome</keyword>
<evidence type="ECO:0000313" key="3">
    <source>
        <dbReference type="Proteomes" id="UP001066276"/>
    </source>
</evidence>
<organism evidence="2 3">
    <name type="scientific">Pleurodeles waltl</name>
    <name type="common">Iberian ribbed newt</name>
    <dbReference type="NCBI Taxonomy" id="8319"/>
    <lineage>
        <taxon>Eukaryota</taxon>
        <taxon>Metazoa</taxon>
        <taxon>Chordata</taxon>
        <taxon>Craniata</taxon>
        <taxon>Vertebrata</taxon>
        <taxon>Euteleostomi</taxon>
        <taxon>Amphibia</taxon>
        <taxon>Batrachia</taxon>
        <taxon>Caudata</taxon>
        <taxon>Salamandroidea</taxon>
        <taxon>Salamandridae</taxon>
        <taxon>Pleurodelinae</taxon>
        <taxon>Pleurodeles</taxon>
    </lineage>
</organism>
<gene>
    <name evidence="2" type="ORF">NDU88_005542</name>
</gene>
<reference evidence="2" key="1">
    <citation type="journal article" date="2022" name="bioRxiv">
        <title>Sequencing and chromosome-scale assembly of the giantPleurodeles waltlgenome.</title>
        <authorList>
            <person name="Brown T."/>
            <person name="Elewa A."/>
            <person name="Iarovenko S."/>
            <person name="Subramanian E."/>
            <person name="Araus A.J."/>
            <person name="Petzold A."/>
            <person name="Susuki M."/>
            <person name="Suzuki K.-i.T."/>
            <person name="Hayashi T."/>
            <person name="Toyoda A."/>
            <person name="Oliveira C."/>
            <person name="Osipova E."/>
            <person name="Leigh N.D."/>
            <person name="Simon A."/>
            <person name="Yun M.H."/>
        </authorList>
    </citation>
    <scope>NUCLEOTIDE SEQUENCE</scope>
    <source>
        <strain evidence="2">20211129_DDA</strain>
        <tissue evidence="2">Liver</tissue>
    </source>
</reference>
<name>A0AAV7TV38_PLEWA</name>
<evidence type="ECO:0000256" key="1">
    <source>
        <dbReference type="SAM" id="MobiDB-lite"/>
    </source>
</evidence>
<proteinExistence type="predicted"/>
<dbReference type="Proteomes" id="UP001066276">
    <property type="component" value="Chromosome 3_2"/>
</dbReference>
<dbReference type="AlphaFoldDB" id="A0AAV7TV38"/>
<sequence>MATRAPEAKPTRGILIRGPRASALLCSLTRSAGSLLAPTMAPPGHLGLSRPLGLTARPTALRSSVRSARASLARRALCHWLRVPVSELRTPSPAHPSFPRTPHRAGAPGRQRTGVAMLLMRPGRQSLRKRAAHAAILATPPENIVLTCKH</sequence>
<evidence type="ECO:0000313" key="2">
    <source>
        <dbReference type="EMBL" id="KAJ1180320.1"/>
    </source>
</evidence>
<accession>A0AAV7TV38</accession>
<feature type="region of interest" description="Disordered" evidence="1">
    <location>
        <begin position="89"/>
        <end position="109"/>
    </location>
</feature>